<organism evidence="2 3">
    <name type="scientific">Phialocephala subalpina</name>
    <dbReference type="NCBI Taxonomy" id="576137"/>
    <lineage>
        <taxon>Eukaryota</taxon>
        <taxon>Fungi</taxon>
        <taxon>Dikarya</taxon>
        <taxon>Ascomycota</taxon>
        <taxon>Pezizomycotina</taxon>
        <taxon>Leotiomycetes</taxon>
        <taxon>Helotiales</taxon>
        <taxon>Mollisiaceae</taxon>
        <taxon>Phialocephala</taxon>
        <taxon>Phialocephala fortinii species complex</taxon>
    </lineage>
</organism>
<dbReference type="AlphaFoldDB" id="A0A1L7WRZ3"/>
<feature type="compositionally biased region" description="Low complexity" evidence="1">
    <location>
        <begin position="194"/>
        <end position="208"/>
    </location>
</feature>
<proteinExistence type="predicted"/>
<name>A0A1L7WRZ3_9HELO</name>
<feature type="compositionally biased region" description="Basic and acidic residues" evidence="1">
    <location>
        <begin position="20"/>
        <end position="39"/>
    </location>
</feature>
<feature type="compositionally biased region" description="Low complexity" evidence="1">
    <location>
        <begin position="826"/>
        <end position="849"/>
    </location>
</feature>
<dbReference type="OrthoDB" id="3503638at2759"/>
<gene>
    <name evidence="2" type="ORF">PAC_05429</name>
</gene>
<feature type="region of interest" description="Disordered" evidence="1">
    <location>
        <begin position="629"/>
        <end position="711"/>
    </location>
</feature>
<feature type="region of interest" description="Disordered" evidence="1">
    <location>
        <begin position="423"/>
        <end position="449"/>
    </location>
</feature>
<feature type="compositionally biased region" description="Basic and acidic residues" evidence="1">
    <location>
        <begin position="385"/>
        <end position="395"/>
    </location>
</feature>
<accession>A0A1L7WRZ3</accession>
<keyword evidence="3" id="KW-1185">Reference proteome</keyword>
<feature type="compositionally biased region" description="Pro residues" evidence="1">
    <location>
        <begin position="438"/>
        <end position="449"/>
    </location>
</feature>
<feature type="compositionally biased region" description="Polar residues" evidence="1">
    <location>
        <begin position="396"/>
        <end position="408"/>
    </location>
</feature>
<feature type="compositionally biased region" description="Polar residues" evidence="1">
    <location>
        <begin position="1"/>
        <end position="14"/>
    </location>
</feature>
<evidence type="ECO:0000313" key="3">
    <source>
        <dbReference type="Proteomes" id="UP000184330"/>
    </source>
</evidence>
<dbReference type="Proteomes" id="UP000184330">
    <property type="component" value="Unassembled WGS sequence"/>
</dbReference>
<feature type="compositionally biased region" description="Polar residues" evidence="1">
    <location>
        <begin position="217"/>
        <end position="248"/>
    </location>
</feature>
<feature type="compositionally biased region" description="Low complexity" evidence="1">
    <location>
        <begin position="82"/>
        <end position="101"/>
    </location>
</feature>
<feature type="compositionally biased region" description="Basic and acidic residues" evidence="1">
    <location>
        <begin position="166"/>
        <end position="191"/>
    </location>
</feature>
<feature type="region of interest" description="Disordered" evidence="1">
    <location>
        <begin position="817"/>
        <end position="850"/>
    </location>
</feature>
<protein>
    <submittedName>
        <fullName evidence="2">Uncharacterized protein</fullName>
    </submittedName>
</protein>
<dbReference type="EMBL" id="FJOG01000006">
    <property type="protein sequence ID" value="CZR55541.1"/>
    <property type="molecule type" value="Genomic_DNA"/>
</dbReference>
<feature type="region of interest" description="Disordered" evidence="1">
    <location>
        <begin position="1"/>
        <end position="258"/>
    </location>
</feature>
<feature type="region of interest" description="Disordered" evidence="1">
    <location>
        <begin position="337"/>
        <end position="408"/>
    </location>
</feature>
<evidence type="ECO:0000313" key="2">
    <source>
        <dbReference type="EMBL" id="CZR55541.1"/>
    </source>
</evidence>
<evidence type="ECO:0000256" key="1">
    <source>
        <dbReference type="SAM" id="MobiDB-lite"/>
    </source>
</evidence>
<feature type="compositionally biased region" description="Polar residues" evidence="1">
    <location>
        <begin position="629"/>
        <end position="645"/>
    </location>
</feature>
<feature type="compositionally biased region" description="Polar residues" evidence="1">
    <location>
        <begin position="658"/>
        <end position="680"/>
    </location>
</feature>
<feature type="compositionally biased region" description="Basic and acidic residues" evidence="1">
    <location>
        <begin position="63"/>
        <end position="80"/>
    </location>
</feature>
<sequence>MEMSGSGSDSTSRGLSDDTWSGKRTAEGDEKSGLSDPPKRARRGGSGFQSEEEQAQDFIVVSSRRDSRKSDDRRETDDNRTAPSSQPSSRLSSPLSSAPSRLTEDCGEMAQKAMEAWQSTLAAMKSETHGHEMLPGPSGPTHEVRTSSIPRSPGPPSGEGSMQAREWLDTPHTSTDRIFRTPLPTEKEPRIEAPSSRNSNSPLRSNDSGQAPAQDFGNWNAQAQPLSASQPSTELSQGDSSERQNASRSVDYPPVIPKDSFLLNVRDTSGWHRNENRQLPPISSMSLQLSGIGKNTLPQPIDDRRAPVPVHIAGGLEGGLNTFPSNFSVLTAETVQRNQASGNRIGKRRGKKPGTGYSNRTDDRPGPGTPPRFGLDNQQPGHFLSRHEVRPEDGQSRPSPQSKDQLLSPQTLSAGRKPAITNSAPHIHHIVQPQRSTTPPPTMTQPSPFQPPPVIFTLDNRAESPLATLDVQPFIESFTQNTSVLLPIPTSDKEASAHPVSVIMWQSLLDFYKWYAEASKVKEVGPLMFELVDVHWQEERSFVVPEGSLSYFRTIKQYIWDLYWLAANINKAPALFRVLVTPLPPHSAVSPTSQDSRCNPVNTKLSDLPAAGHGSGQQRQMATEITQSTPQCQLAPSPSLPNTILGNRPMSSHRPHQDTSPMSVSAALQSLPSSSHNSFDPTRRIDHNLGGHHRHQSLPSQSQPIGSPNIHHARTTLDQTWLRERAHAFIADRPDAELLDRESTVLDKLPYKTGAEVCGVVIDKRSGKGMVAITGKGYITLNVRTGPDEPGDRYQEVTIQPKQTCMLHGEAVVLFYRRKPPPPEPQQQASQSSHATQSQPPSSNTSPDPEITIRLQIDGTGKFSSPYPKSVLRPKITTTEFFSWFSTQTGHCQPHGPRFLKFTFKDAMPVPTSTEIQIGNEDHFGYMRRDVKVQCEKARKWMGGLREFGVLVSVPGWTARLGEGEGDEEEW</sequence>
<reference evidence="2 3" key="1">
    <citation type="submission" date="2016-03" db="EMBL/GenBank/DDBJ databases">
        <authorList>
            <person name="Ploux O."/>
        </authorList>
    </citation>
    <scope>NUCLEOTIDE SEQUENCE [LARGE SCALE GENOMIC DNA]</scope>
    <source>
        <strain evidence="2 3">UAMH 11012</strain>
    </source>
</reference>
<feature type="compositionally biased region" description="Polar residues" evidence="1">
    <location>
        <begin position="697"/>
        <end position="706"/>
    </location>
</feature>